<feature type="compositionally biased region" description="Polar residues" evidence="8">
    <location>
        <begin position="486"/>
        <end position="495"/>
    </location>
</feature>
<feature type="compositionally biased region" description="Polar residues" evidence="8">
    <location>
        <begin position="517"/>
        <end position="530"/>
    </location>
</feature>
<dbReference type="InterPro" id="IPR046369">
    <property type="entry name" value="MAML1-3"/>
</dbReference>
<keyword evidence="7" id="KW-0539">Nucleus</keyword>
<evidence type="ECO:0000256" key="5">
    <source>
        <dbReference type="ARBA" id="ARBA00023159"/>
    </source>
</evidence>
<dbReference type="GeneID" id="103024706"/>
<dbReference type="GO" id="GO:0016607">
    <property type="term" value="C:nuclear speck"/>
    <property type="evidence" value="ECO:0007669"/>
    <property type="project" value="UniProtKB-SubCell"/>
</dbReference>
<feature type="compositionally biased region" description="Polar residues" evidence="8">
    <location>
        <begin position="650"/>
        <end position="663"/>
    </location>
</feature>
<dbReference type="Proteomes" id="UP000694621">
    <property type="component" value="Unplaced"/>
</dbReference>
<dbReference type="KEGG" id="amex:103024706"/>
<evidence type="ECO:0000256" key="6">
    <source>
        <dbReference type="ARBA" id="ARBA00023163"/>
    </source>
</evidence>
<evidence type="ECO:0000313" key="10">
    <source>
        <dbReference type="Ensembl" id="ENSAMXP00005014430.1"/>
    </source>
</evidence>
<dbReference type="SMART" id="SM01275">
    <property type="entry name" value="MamL-1"/>
    <property type="match status" value="1"/>
</dbReference>
<name>A0A8B9HKA2_ASTMX</name>
<feature type="region of interest" description="Disordered" evidence="8">
    <location>
        <begin position="1"/>
        <end position="33"/>
    </location>
</feature>
<dbReference type="GO" id="GO:0003713">
    <property type="term" value="F:transcription coactivator activity"/>
    <property type="evidence" value="ECO:0007669"/>
    <property type="project" value="InterPro"/>
</dbReference>
<dbReference type="InterPro" id="IPR046370">
    <property type="entry name" value="MAML_N_sf"/>
</dbReference>
<evidence type="ECO:0000256" key="7">
    <source>
        <dbReference type="ARBA" id="ARBA00023242"/>
    </source>
</evidence>
<dbReference type="GO" id="GO:0007221">
    <property type="term" value="P:positive regulation of transcription of Notch receptor target"/>
    <property type="evidence" value="ECO:0007669"/>
    <property type="project" value="InterPro"/>
</dbReference>
<dbReference type="Gene3D" id="6.10.250.970">
    <property type="match status" value="1"/>
</dbReference>
<comment type="subcellular location">
    <subcellularLocation>
        <location evidence="1">Nucleus speckle</location>
    </subcellularLocation>
</comment>
<keyword evidence="6" id="KW-0804">Transcription</keyword>
<dbReference type="Ensembl" id="ENSAMXT00005015987.1">
    <property type="protein sequence ID" value="ENSAMXP00005014430.1"/>
    <property type="gene ID" value="ENSAMXG00005007587.1"/>
</dbReference>
<dbReference type="OMA" id="CIRIVRF"/>
<evidence type="ECO:0000256" key="4">
    <source>
        <dbReference type="ARBA" id="ARBA00023015"/>
    </source>
</evidence>
<feature type="region of interest" description="Disordered" evidence="8">
    <location>
        <begin position="320"/>
        <end position="339"/>
    </location>
</feature>
<dbReference type="CTD" id="129698277"/>
<evidence type="ECO:0000256" key="2">
    <source>
        <dbReference type="ARBA" id="ARBA00008081"/>
    </source>
</evidence>
<feature type="region of interest" description="Disordered" evidence="8">
    <location>
        <begin position="618"/>
        <end position="637"/>
    </location>
</feature>
<organism evidence="10 11">
    <name type="scientific">Astyanax mexicanus</name>
    <name type="common">Blind cave fish</name>
    <name type="synonym">Astyanax fasciatus mexicanus</name>
    <dbReference type="NCBI Taxonomy" id="7994"/>
    <lineage>
        <taxon>Eukaryota</taxon>
        <taxon>Metazoa</taxon>
        <taxon>Chordata</taxon>
        <taxon>Craniata</taxon>
        <taxon>Vertebrata</taxon>
        <taxon>Euteleostomi</taxon>
        <taxon>Actinopterygii</taxon>
        <taxon>Neopterygii</taxon>
        <taxon>Teleostei</taxon>
        <taxon>Ostariophysi</taxon>
        <taxon>Characiformes</taxon>
        <taxon>Characoidei</taxon>
        <taxon>Acestrorhamphidae</taxon>
        <taxon>Acestrorhamphinae</taxon>
        <taxon>Astyanax</taxon>
    </lineage>
</organism>
<evidence type="ECO:0000256" key="8">
    <source>
        <dbReference type="SAM" id="MobiDB-lite"/>
    </source>
</evidence>
<feature type="compositionally biased region" description="Low complexity" evidence="8">
    <location>
        <begin position="390"/>
        <end position="403"/>
    </location>
</feature>
<feature type="region of interest" description="Disordered" evidence="8">
    <location>
        <begin position="95"/>
        <end position="135"/>
    </location>
</feature>
<dbReference type="AlphaFoldDB" id="A0A8B9HKA2"/>
<dbReference type="OrthoDB" id="9908492at2759"/>
<dbReference type="Pfam" id="PF09596">
    <property type="entry name" value="MamL-1"/>
    <property type="match status" value="1"/>
</dbReference>
<feature type="compositionally biased region" description="Polar residues" evidence="8">
    <location>
        <begin position="576"/>
        <end position="604"/>
    </location>
</feature>
<reference evidence="10" key="1">
    <citation type="submission" date="2025-08" db="UniProtKB">
        <authorList>
            <consortium name="Ensembl"/>
        </authorList>
    </citation>
    <scope>IDENTIFICATION</scope>
</reference>
<evidence type="ECO:0000256" key="1">
    <source>
        <dbReference type="ARBA" id="ARBA00004324"/>
    </source>
</evidence>
<protein>
    <recommendedName>
        <fullName evidence="9">Neurogenic mastermind-like N-terminal domain-containing protein</fullName>
    </recommendedName>
</protein>
<keyword evidence="3" id="KW-0914">Notch signaling pathway</keyword>
<accession>A0A8B9HKA2</accession>
<comment type="similarity">
    <text evidence="2">Belongs to the mastermind family.</text>
</comment>
<dbReference type="PANTHER" id="PTHR15692:SF9">
    <property type="entry name" value="MASTERMIND-LIKE PROTEIN 2"/>
    <property type="match status" value="1"/>
</dbReference>
<evidence type="ECO:0000259" key="9">
    <source>
        <dbReference type="SMART" id="SM01275"/>
    </source>
</evidence>
<feature type="compositionally biased region" description="Low complexity" evidence="8">
    <location>
        <begin position="500"/>
        <end position="516"/>
    </location>
</feature>
<feature type="domain" description="Neurogenic mastermind-like N-terminal" evidence="9">
    <location>
        <begin position="47"/>
        <end position="106"/>
    </location>
</feature>
<feature type="region of interest" description="Disordered" evidence="8">
    <location>
        <begin position="390"/>
        <end position="613"/>
    </location>
</feature>
<feature type="region of interest" description="Disordered" evidence="8">
    <location>
        <begin position="643"/>
        <end position="669"/>
    </location>
</feature>
<dbReference type="PANTHER" id="PTHR15692">
    <property type="entry name" value="MASTERMIND-LIKE"/>
    <property type="match status" value="1"/>
</dbReference>
<keyword evidence="5" id="KW-0010">Activator</keyword>
<proteinExistence type="inferred from homology"/>
<feature type="compositionally biased region" description="Polar residues" evidence="8">
    <location>
        <begin position="411"/>
        <end position="448"/>
    </location>
</feature>
<feature type="region of interest" description="Disordered" evidence="8">
    <location>
        <begin position="348"/>
        <end position="376"/>
    </location>
</feature>
<sequence length="931" mass="99134">MGEAAPSHAATRPAPFPLMGPGMVGPGPPRAPSRTSVAAAAAAAVPPLHSAIVERLRARIELCRRHHSTCERRYERGRAESSERERESTLQLLSLVQQGGTARRGKNSRALDQSRANNEHKGQSAGGEAESKASTRIALQGSLRRKIEGQPPAYNPKQNGLSCIGGAPDFKRLRMDPGSLRPGHCSMDSGQSPGLALDHTLRRKDPFAMPHGVGSDLFNITLRDMKKEPIDVLPCSQSSIDPAMMVFDFKDEGGGQIDPELQDLFDELTKSVPPLHDLELEKMLKQDDDFGLDLGRPNSAGAAHPCPHLDKPIKTEYSPDFCQASGSSPQLRPASAGPSFSLANTALSTSPIGQMGHGHVSQASGTPSRGLPPWPEMSHAETLKQMAANQQQPNPLLHHQQQQSQAGGVRNWSSTIGGGHPNSSSFGQEPITSSNSLSHSRISPQSAGQGKGMPNCLFKPGGYNPSNPPDMKVLSSKPMLHFTPKAPSSTTSQQMPHMAGSQSKQTTQQQRSTGGQNMQFQLSMQSSSCLQPKPLSQRPPLNQHGPGIPFKMTQQRQAMAPGPRLSANGCMVDIGQPQQQRSPAPNTQQKNTGKGQRHLSQPQHHTSDTEKFNTQDQFNRHLSRPPPDYKQPQGVAGVQHSTLYPGLASSPMTSNGSDQSDIPSLSCHIPNGQGAKMVAGSGDRRFHTRSDPHSGSVEGQTCANQLHQPSNGQLQIVMHQNKAQFQGANSQISSFPSGVVPTTQHVRTSAAAAASQDAVLGQGLGGGGMTTTAGRATSLSWVSTTKQNSGLPGLNVVKRQTEGHFPPRPIGPPNQVAPHSGLIPLNPAIRGPAPRSSQPHIPPLPGVTGLNQASPEPQGCMSTFISTAQSPGTYPNSRVARLTFDFLQDGDNTVPGINADSDFIDSLLKSGSGNDDWMKDINLEEILGGHS</sequence>
<evidence type="ECO:0000313" key="11">
    <source>
        <dbReference type="Proteomes" id="UP000694621"/>
    </source>
</evidence>
<dbReference type="Pfam" id="PF20802">
    <property type="entry name" value="MAML1_3_TAD1"/>
    <property type="match status" value="1"/>
</dbReference>
<evidence type="ECO:0000256" key="3">
    <source>
        <dbReference type="ARBA" id="ARBA00022976"/>
    </source>
</evidence>
<dbReference type="InterPro" id="IPR019082">
    <property type="entry name" value="Mastermind-like_N"/>
</dbReference>
<keyword evidence="4" id="KW-0805">Transcription regulation</keyword>